<evidence type="ECO:0000256" key="3">
    <source>
        <dbReference type="ARBA" id="ARBA00022833"/>
    </source>
</evidence>
<dbReference type="GO" id="GO:0000981">
    <property type="term" value="F:DNA-binding transcription factor activity, RNA polymerase II-specific"/>
    <property type="evidence" value="ECO:0007669"/>
    <property type="project" value="TreeGrafter"/>
</dbReference>
<feature type="compositionally biased region" description="Basic and acidic residues" evidence="5">
    <location>
        <begin position="35"/>
        <end position="45"/>
    </location>
</feature>
<dbReference type="Gene3D" id="6.10.140.2220">
    <property type="match status" value="2"/>
</dbReference>
<reference evidence="7 8" key="1">
    <citation type="submission" date="2024-02" db="EMBL/GenBank/DDBJ databases">
        <title>Chromosome-scale genome assembly of the rough periwinkle Littorina saxatilis.</title>
        <authorList>
            <person name="De Jode A."/>
            <person name="Faria R."/>
            <person name="Formenti G."/>
            <person name="Sims Y."/>
            <person name="Smith T.P."/>
            <person name="Tracey A."/>
            <person name="Wood J.M.D."/>
            <person name="Zagrodzka Z.B."/>
            <person name="Johannesson K."/>
            <person name="Butlin R.K."/>
            <person name="Leder E.H."/>
        </authorList>
    </citation>
    <scope>NUCLEOTIDE SEQUENCE [LARGE SCALE GENOMIC DNA]</scope>
    <source>
        <strain evidence="7">Snail1</strain>
        <tissue evidence="7">Muscle</tissue>
    </source>
</reference>
<dbReference type="InterPro" id="IPR024119">
    <property type="entry name" value="TF_DEAF-1"/>
</dbReference>
<dbReference type="InterPro" id="IPR002893">
    <property type="entry name" value="Znf_MYND"/>
</dbReference>
<evidence type="ECO:0000313" key="8">
    <source>
        <dbReference type="Proteomes" id="UP001374579"/>
    </source>
</evidence>
<dbReference type="Proteomes" id="UP001374579">
    <property type="component" value="Unassembled WGS sequence"/>
</dbReference>
<evidence type="ECO:0000256" key="5">
    <source>
        <dbReference type="SAM" id="MobiDB-lite"/>
    </source>
</evidence>
<evidence type="ECO:0000256" key="1">
    <source>
        <dbReference type="ARBA" id="ARBA00022723"/>
    </source>
</evidence>
<feature type="domain" description="MYND-type" evidence="6">
    <location>
        <begin position="4"/>
        <end position="44"/>
    </location>
</feature>
<dbReference type="AlphaFoldDB" id="A0AAN9ANT1"/>
<dbReference type="PANTHER" id="PTHR10237">
    <property type="entry name" value="DEFORMED EPIDERMAL AUTOREGULATORY FACTOR 1 HOMOLOG SUPPRESSIN"/>
    <property type="match status" value="1"/>
</dbReference>
<dbReference type="SUPFAM" id="SSF144232">
    <property type="entry name" value="HIT/MYND zinc finger-like"/>
    <property type="match status" value="2"/>
</dbReference>
<keyword evidence="8" id="KW-1185">Reference proteome</keyword>
<protein>
    <recommendedName>
        <fullName evidence="6">MYND-type domain-containing protein</fullName>
    </recommendedName>
</protein>
<evidence type="ECO:0000256" key="4">
    <source>
        <dbReference type="PROSITE-ProRule" id="PRU00134"/>
    </source>
</evidence>
<gene>
    <name evidence="7" type="ORF">V1264_010149</name>
</gene>
<feature type="region of interest" description="Disordered" evidence="5">
    <location>
        <begin position="143"/>
        <end position="166"/>
    </location>
</feature>
<feature type="region of interest" description="Disordered" evidence="5">
    <location>
        <begin position="35"/>
        <end position="85"/>
    </location>
</feature>
<dbReference type="PROSITE" id="PS50865">
    <property type="entry name" value="ZF_MYND_2"/>
    <property type="match status" value="2"/>
</dbReference>
<keyword evidence="2 4" id="KW-0863">Zinc-finger</keyword>
<dbReference type="PANTHER" id="PTHR10237:SF14">
    <property type="entry name" value="MYND-TYPE DOMAIN-CONTAINING PROTEIN"/>
    <property type="match status" value="1"/>
</dbReference>
<proteinExistence type="predicted"/>
<dbReference type="EMBL" id="JBAMIC010000024">
    <property type="protein sequence ID" value="KAK7090338.1"/>
    <property type="molecule type" value="Genomic_DNA"/>
</dbReference>
<dbReference type="GO" id="GO:0008270">
    <property type="term" value="F:zinc ion binding"/>
    <property type="evidence" value="ECO:0007669"/>
    <property type="project" value="UniProtKB-KW"/>
</dbReference>
<keyword evidence="3" id="KW-0862">Zinc</keyword>
<evidence type="ECO:0000313" key="7">
    <source>
        <dbReference type="EMBL" id="KAK7090338.1"/>
    </source>
</evidence>
<comment type="caution">
    <text evidence="7">The sequence shown here is derived from an EMBL/GenBank/DDBJ whole genome shotgun (WGS) entry which is preliminary data.</text>
</comment>
<feature type="domain" description="MYND-type" evidence="6">
    <location>
        <begin position="92"/>
        <end position="130"/>
    </location>
</feature>
<name>A0AAN9ANT1_9CAEN</name>
<dbReference type="GO" id="GO:0005634">
    <property type="term" value="C:nucleus"/>
    <property type="evidence" value="ECO:0007669"/>
    <property type="project" value="TreeGrafter"/>
</dbReference>
<accession>A0AAN9ANT1</accession>
<dbReference type="Pfam" id="PF01753">
    <property type="entry name" value="zf-MYND"/>
    <property type="match status" value="2"/>
</dbReference>
<dbReference type="PROSITE" id="PS01360">
    <property type="entry name" value="ZF_MYND_1"/>
    <property type="match status" value="2"/>
</dbReference>
<sequence length="306" mass="35283">MEKCAECGQKGDVDTIRRCSACNAIRYCSRDCQKRHWSQHKADCRKVRHRSQHEDRSEEGASDPTAADDRKATEEALAEGSDHDASSPLLTCKKCGRHAREMKRCGKCEEVTYCSRDCQRGDWTAHKVTCQTVEVITTEGYRQTEEKEQAGQRATRERERAAAQPRQHDFLSSLLGNAHVTPRLTWDEARSRARRLFPGKEIVDRFQELRNDMLGFMPNAQRSVAVIRIKGVYPHFFRHGRCLEDADGMESFVLFHVNGDPMPYFRYEQLREGNFLCYQNAFIHFFLDGTVGFRIDNASEVHIMEP</sequence>
<organism evidence="7 8">
    <name type="scientific">Littorina saxatilis</name>
    <dbReference type="NCBI Taxonomy" id="31220"/>
    <lineage>
        <taxon>Eukaryota</taxon>
        <taxon>Metazoa</taxon>
        <taxon>Spiralia</taxon>
        <taxon>Lophotrochozoa</taxon>
        <taxon>Mollusca</taxon>
        <taxon>Gastropoda</taxon>
        <taxon>Caenogastropoda</taxon>
        <taxon>Littorinimorpha</taxon>
        <taxon>Littorinoidea</taxon>
        <taxon>Littorinidae</taxon>
        <taxon>Littorina</taxon>
    </lineage>
</organism>
<feature type="compositionally biased region" description="Basic and acidic residues" evidence="5">
    <location>
        <begin position="67"/>
        <end position="85"/>
    </location>
</feature>
<evidence type="ECO:0000256" key="2">
    <source>
        <dbReference type="ARBA" id="ARBA00022771"/>
    </source>
</evidence>
<keyword evidence="1" id="KW-0479">Metal-binding</keyword>
<evidence type="ECO:0000259" key="6">
    <source>
        <dbReference type="PROSITE" id="PS50865"/>
    </source>
</evidence>